<keyword evidence="1" id="KW-0472">Membrane</keyword>
<keyword evidence="1" id="KW-1133">Transmembrane helix</keyword>
<gene>
    <name evidence="2" type="ORF">AWRI3579_g3025</name>
</gene>
<dbReference type="InterPro" id="IPR052061">
    <property type="entry name" value="PTE-AB_protein"/>
</dbReference>
<evidence type="ECO:0000313" key="3">
    <source>
        <dbReference type="Proteomes" id="UP000095728"/>
    </source>
</evidence>
<organism evidence="2 3">
    <name type="scientific">Hanseniaspora osmophila</name>
    <dbReference type="NCBI Taxonomy" id="56408"/>
    <lineage>
        <taxon>Eukaryota</taxon>
        <taxon>Fungi</taxon>
        <taxon>Dikarya</taxon>
        <taxon>Ascomycota</taxon>
        <taxon>Saccharomycotina</taxon>
        <taxon>Saccharomycetes</taxon>
        <taxon>Saccharomycodales</taxon>
        <taxon>Saccharomycodaceae</taxon>
        <taxon>Hanseniaspora</taxon>
    </lineage>
</organism>
<reference evidence="3" key="1">
    <citation type="journal article" date="2016" name="Genome Announc.">
        <title>Genome sequences of three species of Hanseniaspora isolated from spontaneous wine fermentations.</title>
        <authorList>
            <person name="Sternes P.R."/>
            <person name="Lee D."/>
            <person name="Kutyna D.R."/>
            <person name="Borneman A.R."/>
        </authorList>
    </citation>
    <scope>NUCLEOTIDE SEQUENCE [LARGE SCALE GENOMIC DNA]</scope>
    <source>
        <strain evidence="3">AWRI3579</strain>
    </source>
</reference>
<dbReference type="OrthoDB" id="506431at2759"/>
<dbReference type="FunCoup" id="A0A1E5RBK8">
    <property type="interactions" value="22"/>
</dbReference>
<accession>A0A1E5RBK8</accession>
<keyword evidence="1" id="KW-0812">Transmembrane</keyword>
<keyword evidence="3" id="KW-1185">Reference proteome</keyword>
<comment type="caution">
    <text evidence="2">The sequence shown here is derived from an EMBL/GenBank/DDBJ whole genome shotgun (WGS) entry which is preliminary data.</text>
</comment>
<dbReference type="PANTHER" id="PTHR47260">
    <property type="entry name" value="UPF0644 PROTEIN PB2B4.06"/>
    <property type="match status" value="1"/>
</dbReference>
<dbReference type="STRING" id="56408.A0A1E5RBK8"/>
<dbReference type="InParanoid" id="A0A1E5RBK8"/>
<proteinExistence type="predicted"/>
<name>A0A1E5RBK8_9ASCO</name>
<evidence type="ECO:0000256" key="1">
    <source>
        <dbReference type="SAM" id="Phobius"/>
    </source>
</evidence>
<dbReference type="EMBL" id="LPNM01000008">
    <property type="protein sequence ID" value="OEJ84279.1"/>
    <property type="molecule type" value="Genomic_DNA"/>
</dbReference>
<feature type="transmembrane region" description="Helical" evidence="1">
    <location>
        <begin position="7"/>
        <end position="26"/>
    </location>
</feature>
<evidence type="ECO:0000313" key="2">
    <source>
        <dbReference type="EMBL" id="OEJ84279.1"/>
    </source>
</evidence>
<dbReference type="SUPFAM" id="SSF54637">
    <property type="entry name" value="Thioesterase/thiol ester dehydrase-isomerase"/>
    <property type="match status" value="1"/>
</dbReference>
<sequence length="277" mass="31382">MGVFNKLSAYVLIPTLGITTGIFTFIKPWPQVGPKKPGETETEAFERQDVLQRLKPHLQTYHDNPDLYEISSQRKYIPLPHQHHHIGTSLLNKEDHIEIDPLVIRNKSILNSKELQNPGKSNINDANVFANDVELTAYFHLGKELSDPKTGNIYKGIVALLMDELLCVAGFPKLPHQRGVTARLDIEHVGDIPKDTTLVLNCKIKECKGRRCEIEGTLSKVEDPAARRNWFGIGKIASHIPYVSSFFTPSPTVYARGTCLLVEPKWFKYLTWINIFD</sequence>
<dbReference type="InterPro" id="IPR029069">
    <property type="entry name" value="HotDog_dom_sf"/>
</dbReference>
<dbReference type="Gene3D" id="3.10.129.10">
    <property type="entry name" value="Hotdog Thioesterase"/>
    <property type="match status" value="1"/>
</dbReference>
<dbReference type="PANTHER" id="PTHR47260:SF4">
    <property type="entry name" value="MIOREX COMPLEX COMPONENT 3"/>
    <property type="match status" value="1"/>
</dbReference>
<protein>
    <submittedName>
        <fullName evidence="2">MIOREX complex component 3</fullName>
    </submittedName>
</protein>
<dbReference type="Proteomes" id="UP000095728">
    <property type="component" value="Unassembled WGS sequence"/>
</dbReference>
<dbReference type="AlphaFoldDB" id="A0A1E5RBK8"/>